<evidence type="ECO:0000313" key="1">
    <source>
        <dbReference type="EMBL" id="JAH29024.1"/>
    </source>
</evidence>
<dbReference type="AlphaFoldDB" id="A0A0E9RIU1"/>
<proteinExistence type="predicted"/>
<reference evidence="1" key="2">
    <citation type="journal article" date="2015" name="Fish Shellfish Immunol.">
        <title>Early steps in the European eel (Anguilla anguilla)-Vibrio vulnificus interaction in the gills: Role of the RtxA13 toxin.</title>
        <authorList>
            <person name="Callol A."/>
            <person name="Pajuelo D."/>
            <person name="Ebbesson L."/>
            <person name="Teles M."/>
            <person name="MacKenzie S."/>
            <person name="Amaro C."/>
        </authorList>
    </citation>
    <scope>NUCLEOTIDE SEQUENCE</scope>
</reference>
<reference evidence="1" key="1">
    <citation type="submission" date="2014-11" db="EMBL/GenBank/DDBJ databases">
        <authorList>
            <person name="Amaro Gonzalez C."/>
        </authorList>
    </citation>
    <scope>NUCLEOTIDE SEQUENCE</scope>
</reference>
<sequence>MNTVCVWCSLFRFCHPQSVVDFVPAGGDT</sequence>
<organism evidence="1">
    <name type="scientific">Anguilla anguilla</name>
    <name type="common">European freshwater eel</name>
    <name type="synonym">Muraena anguilla</name>
    <dbReference type="NCBI Taxonomy" id="7936"/>
    <lineage>
        <taxon>Eukaryota</taxon>
        <taxon>Metazoa</taxon>
        <taxon>Chordata</taxon>
        <taxon>Craniata</taxon>
        <taxon>Vertebrata</taxon>
        <taxon>Euteleostomi</taxon>
        <taxon>Actinopterygii</taxon>
        <taxon>Neopterygii</taxon>
        <taxon>Teleostei</taxon>
        <taxon>Anguilliformes</taxon>
        <taxon>Anguillidae</taxon>
        <taxon>Anguilla</taxon>
    </lineage>
</organism>
<dbReference type="EMBL" id="GBXM01079553">
    <property type="protein sequence ID" value="JAH29024.1"/>
    <property type="molecule type" value="Transcribed_RNA"/>
</dbReference>
<accession>A0A0E9RIU1</accession>
<protein>
    <submittedName>
        <fullName evidence="1">Uncharacterized protein</fullName>
    </submittedName>
</protein>
<name>A0A0E9RIU1_ANGAN</name>